<reference evidence="1 2" key="1">
    <citation type="journal article" date="2019" name="bioRxiv">
        <title>Genomics, evolutionary history and diagnostics of the Alternaria alternata species group including apple and Asian pear pathotypes.</title>
        <authorList>
            <person name="Armitage A.D."/>
            <person name="Cockerton H.M."/>
            <person name="Sreenivasaprasad S."/>
            <person name="Woodhall J.W."/>
            <person name="Lane C.R."/>
            <person name="Harrison R.J."/>
            <person name="Clarkson J.P."/>
        </authorList>
    </citation>
    <scope>NUCLEOTIDE SEQUENCE [LARGE SCALE GENOMIC DNA]</scope>
    <source>
        <strain evidence="1 2">FERA 650</strain>
    </source>
</reference>
<evidence type="ECO:0000313" key="2">
    <source>
        <dbReference type="Proteomes" id="UP000293547"/>
    </source>
</evidence>
<sequence length="340" mass="38818">MGTKMAPKNQLMAKIQTMALLKQEIQDNCEMESTVDIEIKELESRRSTLQRKTRNLNTAFEKAYNGYSRMWNSKFAAKIFEILARELRDMVYCHLIGGVQTAHILPRYKSLPANSRGECFFHVELGGRRGQARGLDNELQHYFIGDYMGTEFAMEIAQVFNRCACYNVRHIDDVVPLLYSGFLMIHPSCRPLDHLRTLSVCVSMEPYFSSNNYQQAVVLHKQAESKATKDDYEKQVSWLSDLAATEHASRLAITLSVEARTLSAMERYKAVLLPHIQELVKKNCKVVVSWWNMDRSSWRNIAKAFIRNISGAQADRKRVGLEEGSDNGDGYEIVFGNVVG</sequence>
<gene>
    <name evidence="1" type="ORF">AG0111_0g2023</name>
</gene>
<accession>A0ACB6G077</accession>
<protein>
    <submittedName>
        <fullName evidence="1">Uncharacterized protein</fullName>
    </submittedName>
</protein>
<evidence type="ECO:0000313" key="1">
    <source>
        <dbReference type="EMBL" id="KAB2110135.1"/>
    </source>
</evidence>
<name>A0ACB6G077_9PLEO</name>
<dbReference type="EMBL" id="PDWZ02000001">
    <property type="protein sequence ID" value="KAB2110135.1"/>
    <property type="molecule type" value="Genomic_DNA"/>
</dbReference>
<comment type="caution">
    <text evidence="1">The sequence shown here is derived from an EMBL/GenBank/DDBJ whole genome shotgun (WGS) entry which is preliminary data.</text>
</comment>
<dbReference type="Proteomes" id="UP000293547">
    <property type="component" value="Unassembled WGS sequence"/>
</dbReference>
<proteinExistence type="predicted"/>
<organism evidence="1 2">
    <name type="scientific">Alternaria gaisen</name>
    <dbReference type="NCBI Taxonomy" id="167740"/>
    <lineage>
        <taxon>Eukaryota</taxon>
        <taxon>Fungi</taxon>
        <taxon>Dikarya</taxon>
        <taxon>Ascomycota</taxon>
        <taxon>Pezizomycotina</taxon>
        <taxon>Dothideomycetes</taxon>
        <taxon>Pleosporomycetidae</taxon>
        <taxon>Pleosporales</taxon>
        <taxon>Pleosporineae</taxon>
        <taxon>Pleosporaceae</taxon>
        <taxon>Alternaria</taxon>
        <taxon>Alternaria sect. Alternaria</taxon>
    </lineage>
</organism>
<keyword evidence="2" id="KW-1185">Reference proteome</keyword>